<dbReference type="Pfam" id="PF00083">
    <property type="entry name" value="Sugar_tr"/>
    <property type="match status" value="2"/>
</dbReference>
<feature type="transmembrane region" description="Helical" evidence="6">
    <location>
        <begin position="369"/>
        <end position="391"/>
    </location>
</feature>
<evidence type="ECO:0000256" key="5">
    <source>
        <dbReference type="SAM" id="MobiDB-lite"/>
    </source>
</evidence>
<feature type="region of interest" description="Disordered" evidence="5">
    <location>
        <begin position="485"/>
        <end position="528"/>
    </location>
</feature>
<dbReference type="InterPro" id="IPR020846">
    <property type="entry name" value="MFS_dom"/>
</dbReference>
<dbReference type="CDD" id="cd17316">
    <property type="entry name" value="MFS_SV2_like"/>
    <property type="match status" value="1"/>
</dbReference>
<dbReference type="Proteomes" id="UP000398389">
    <property type="component" value="Unassembled WGS sequence"/>
</dbReference>
<sequence>MGKYDYQGNPPKLNLKSIWKYVSRRPITLVPDSIPAGVLLSDGTFASRWTLIFNPFFTLGLMTMKNWLFFIIAFLTWTWDAFDFFSVSLTTTEIAAALDRPVKDITWGITLVLMFRAAGGVLFGIPADKYGRKWPFVVNCICFIALQLGTGFVQTYKQFLAVRALLGVAMGGIYGNVAATALDDCPPECRGIISGMFQLGYSFGYLLCVVFNQIITYNSPHGWRALFWFGSGPTLLLIIFRLCLPETDTFIAQQKLKRENAGLRFIHQAKAASKIYWPNFIYLVLFLAGMNFMSHGSQDLYPTFLKVQLGFSNNATTVTNCVANLGAIAGSFFMGHVSQFLGRRLTIIFCCILGGALCYPWVYIRGTGINAAVFFFQFAVQGGWATVPIYASELSAPEFRAAIVGTAYQLGNLASSASSTIEAKIGAQFPLKDDNGNYIKGKYDYGKVMAILLGAVFAYVLLVVFMGPERKNVDFVSDDSNAVGITPAPNKEDFEKGDFDSHIEKEENTHIEKEENTHIESSTEDKNS</sequence>
<feature type="domain" description="Major facilitator superfamily (MFS) profile" evidence="7">
    <location>
        <begin position="69"/>
        <end position="471"/>
    </location>
</feature>
<name>A0A5E8BCC0_9ASCO</name>
<dbReference type="PANTHER" id="PTHR23508">
    <property type="entry name" value="CARBOXYLIC ACID TRANSPORTER PROTEIN HOMOLOG"/>
    <property type="match status" value="1"/>
</dbReference>
<evidence type="ECO:0000256" key="1">
    <source>
        <dbReference type="ARBA" id="ARBA00004141"/>
    </source>
</evidence>
<dbReference type="InterPro" id="IPR036259">
    <property type="entry name" value="MFS_trans_sf"/>
</dbReference>
<dbReference type="RefSeq" id="XP_031852630.1">
    <property type="nucleotide sequence ID" value="XM_031996739.1"/>
</dbReference>
<dbReference type="GeneID" id="43580839"/>
<keyword evidence="3 6" id="KW-1133">Transmembrane helix</keyword>
<dbReference type="GO" id="GO:0005886">
    <property type="term" value="C:plasma membrane"/>
    <property type="evidence" value="ECO:0007669"/>
    <property type="project" value="TreeGrafter"/>
</dbReference>
<dbReference type="InterPro" id="IPR005828">
    <property type="entry name" value="MFS_sugar_transport-like"/>
</dbReference>
<proteinExistence type="predicted"/>
<dbReference type="GO" id="GO:0015355">
    <property type="term" value="F:secondary active monocarboxylate transmembrane transporter activity"/>
    <property type="evidence" value="ECO:0007669"/>
    <property type="project" value="TreeGrafter"/>
</dbReference>
<comment type="subcellular location">
    <subcellularLocation>
        <location evidence="1">Membrane</location>
        <topology evidence="1">Multi-pass membrane protein</topology>
    </subcellularLocation>
</comment>
<dbReference type="AlphaFoldDB" id="A0A5E8BCC0"/>
<dbReference type="PANTHER" id="PTHR23508:SF10">
    <property type="entry name" value="CARBOXYLIC ACID TRANSPORTER PROTEIN HOMOLOG"/>
    <property type="match status" value="1"/>
</dbReference>
<keyword evidence="4 6" id="KW-0472">Membrane</keyword>
<reference evidence="8 9" key="1">
    <citation type="submission" date="2019-09" db="EMBL/GenBank/DDBJ databases">
        <authorList>
            <person name="Brejova B."/>
        </authorList>
    </citation>
    <scope>NUCLEOTIDE SEQUENCE [LARGE SCALE GENOMIC DNA]</scope>
</reference>
<dbReference type="EMBL" id="CABVLU010000002">
    <property type="protein sequence ID" value="VVT48927.1"/>
    <property type="molecule type" value="Genomic_DNA"/>
</dbReference>
<gene>
    <name evidence="8" type="ORF">SAPINGB_P002019</name>
</gene>
<evidence type="ECO:0000313" key="9">
    <source>
        <dbReference type="Proteomes" id="UP000398389"/>
    </source>
</evidence>
<feature type="transmembrane region" description="Helical" evidence="6">
    <location>
        <begin position="226"/>
        <end position="244"/>
    </location>
</feature>
<dbReference type="GO" id="GO:0035879">
    <property type="term" value="P:plasma membrane lactate transport"/>
    <property type="evidence" value="ECO:0007669"/>
    <property type="project" value="TreeGrafter"/>
</dbReference>
<evidence type="ECO:0000313" key="8">
    <source>
        <dbReference type="EMBL" id="VVT48927.1"/>
    </source>
</evidence>
<evidence type="ECO:0000259" key="7">
    <source>
        <dbReference type="PROSITE" id="PS50850"/>
    </source>
</evidence>
<keyword evidence="9" id="KW-1185">Reference proteome</keyword>
<feature type="transmembrane region" description="Helical" evidence="6">
    <location>
        <begin position="136"/>
        <end position="154"/>
    </location>
</feature>
<evidence type="ECO:0000256" key="2">
    <source>
        <dbReference type="ARBA" id="ARBA00022692"/>
    </source>
</evidence>
<feature type="transmembrane region" description="Helical" evidence="6">
    <location>
        <begin position="191"/>
        <end position="214"/>
    </location>
</feature>
<feature type="transmembrane region" description="Helical" evidence="6">
    <location>
        <begin position="160"/>
        <end position="179"/>
    </location>
</feature>
<organism evidence="8 9">
    <name type="scientific">Magnusiomyces paraingens</name>
    <dbReference type="NCBI Taxonomy" id="2606893"/>
    <lineage>
        <taxon>Eukaryota</taxon>
        <taxon>Fungi</taxon>
        <taxon>Dikarya</taxon>
        <taxon>Ascomycota</taxon>
        <taxon>Saccharomycotina</taxon>
        <taxon>Dipodascomycetes</taxon>
        <taxon>Dipodascales</taxon>
        <taxon>Dipodascaceae</taxon>
        <taxon>Magnusiomyces</taxon>
    </lineage>
</organism>
<evidence type="ECO:0000256" key="6">
    <source>
        <dbReference type="SAM" id="Phobius"/>
    </source>
</evidence>
<feature type="transmembrane region" description="Helical" evidence="6">
    <location>
        <begin position="105"/>
        <end position="124"/>
    </location>
</feature>
<dbReference type="Gene3D" id="1.20.1250.20">
    <property type="entry name" value="MFS general substrate transporter like domains"/>
    <property type="match status" value="2"/>
</dbReference>
<feature type="transmembrane region" description="Helical" evidence="6">
    <location>
        <begin position="275"/>
        <end position="294"/>
    </location>
</feature>
<feature type="transmembrane region" description="Helical" evidence="6">
    <location>
        <begin position="345"/>
        <end position="363"/>
    </location>
</feature>
<evidence type="ECO:0000256" key="4">
    <source>
        <dbReference type="ARBA" id="ARBA00023136"/>
    </source>
</evidence>
<dbReference type="PROSITE" id="PS50850">
    <property type="entry name" value="MFS"/>
    <property type="match status" value="1"/>
</dbReference>
<feature type="transmembrane region" description="Helical" evidence="6">
    <location>
        <begin position="448"/>
        <end position="467"/>
    </location>
</feature>
<feature type="transmembrane region" description="Helical" evidence="6">
    <location>
        <begin position="67"/>
        <end position="85"/>
    </location>
</feature>
<dbReference type="OrthoDB" id="5296287at2759"/>
<protein>
    <recommendedName>
        <fullName evidence="7">Major facilitator superfamily (MFS) profile domain-containing protein</fullName>
    </recommendedName>
</protein>
<feature type="compositionally biased region" description="Basic and acidic residues" evidence="5">
    <location>
        <begin position="490"/>
        <end position="528"/>
    </location>
</feature>
<dbReference type="SUPFAM" id="SSF103473">
    <property type="entry name" value="MFS general substrate transporter"/>
    <property type="match status" value="1"/>
</dbReference>
<keyword evidence="2 6" id="KW-0812">Transmembrane</keyword>
<accession>A0A5E8BCC0</accession>
<evidence type="ECO:0000256" key="3">
    <source>
        <dbReference type="ARBA" id="ARBA00022989"/>
    </source>
</evidence>